<keyword evidence="5" id="KW-1185">Reference proteome</keyword>
<dbReference type="Pfam" id="PF04851">
    <property type="entry name" value="ResIII"/>
    <property type="match status" value="1"/>
</dbReference>
<dbReference type="InterPro" id="IPR006935">
    <property type="entry name" value="Helicase/UvrB_N"/>
</dbReference>
<dbReference type="Gene3D" id="3.90.1570.30">
    <property type="match status" value="1"/>
</dbReference>
<reference evidence="4 5" key="1">
    <citation type="submission" date="2020-04" db="EMBL/GenBank/DDBJ databases">
        <title>Novel Mycoplasma species detected in Phocoena phocoena (harbor porpoise) from the USA.</title>
        <authorList>
            <person name="Volokhov D.V."/>
        </authorList>
    </citation>
    <scope>NUCLEOTIDE SEQUENCE [LARGE SCALE GENOMIC DNA]</scope>
    <source>
        <strain evidence="4 5">Phocoena C-264-GEN</strain>
    </source>
</reference>
<dbReference type="GO" id="GO:0016787">
    <property type="term" value="F:hydrolase activity"/>
    <property type="evidence" value="ECO:0007669"/>
    <property type="project" value="InterPro"/>
</dbReference>
<dbReference type="CDD" id="cd18799">
    <property type="entry name" value="SF2_C_EcoAI-like"/>
    <property type="match status" value="1"/>
</dbReference>
<dbReference type="InterPro" id="IPR013670">
    <property type="entry name" value="EcoEI_R_C_dom"/>
</dbReference>
<dbReference type="PANTHER" id="PTHR47396">
    <property type="entry name" value="TYPE I RESTRICTION ENZYME ECOKI R PROTEIN"/>
    <property type="match status" value="1"/>
</dbReference>
<keyword evidence="4" id="KW-0547">Nucleotide-binding</keyword>
<evidence type="ECO:0000259" key="2">
    <source>
        <dbReference type="PROSITE" id="PS51192"/>
    </source>
</evidence>
<organism evidence="4 5">
    <name type="scientific">Mycoplasma phocoenae</name>
    <dbReference type="NCBI Taxonomy" id="754517"/>
    <lineage>
        <taxon>Bacteria</taxon>
        <taxon>Bacillati</taxon>
        <taxon>Mycoplasmatota</taxon>
        <taxon>Mollicutes</taxon>
        <taxon>Mycoplasmataceae</taxon>
        <taxon>Mycoplasma</taxon>
    </lineage>
</organism>
<dbReference type="Pfam" id="PF08463">
    <property type="entry name" value="EcoEI_R_C"/>
    <property type="match status" value="1"/>
</dbReference>
<dbReference type="Gene3D" id="3.40.50.300">
    <property type="entry name" value="P-loop containing nucleotide triphosphate hydrolases"/>
    <property type="match status" value="2"/>
</dbReference>
<evidence type="ECO:0000259" key="3">
    <source>
        <dbReference type="PROSITE" id="PS51194"/>
    </source>
</evidence>
<dbReference type="GO" id="GO:0004386">
    <property type="term" value="F:helicase activity"/>
    <property type="evidence" value="ECO:0007669"/>
    <property type="project" value="UniProtKB-KW"/>
</dbReference>
<dbReference type="InterPro" id="IPR001650">
    <property type="entry name" value="Helicase_C-like"/>
</dbReference>
<proteinExistence type="predicted"/>
<dbReference type="SUPFAM" id="SSF52540">
    <property type="entry name" value="P-loop containing nucleoside triphosphate hydrolases"/>
    <property type="match status" value="1"/>
</dbReference>
<evidence type="ECO:0000313" key="4">
    <source>
        <dbReference type="EMBL" id="QJG66822.1"/>
    </source>
</evidence>
<dbReference type="KEGG" id="mphe:HGG69_00540"/>
<feature type="coiled-coil region" evidence="1">
    <location>
        <begin position="563"/>
        <end position="590"/>
    </location>
</feature>
<dbReference type="PROSITE" id="PS51192">
    <property type="entry name" value="HELICASE_ATP_BIND_1"/>
    <property type="match status" value="1"/>
</dbReference>
<name>A0A858U325_9MOLU</name>
<dbReference type="PANTHER" id="PTHR47396:SF1">
    <property type="entry name" value="ATP-DEPENDENT HELICASE IRC3-RELATED"/>
    <property type="match status" value="1"/>
</dbReference>
<dbReference type="GO" id="GO:0005829">
    <property type="term" value="C:cytosol"/>
    <property type="evidence" value="ECO:0007669"/>
    <property type="project" value="TreeGrafter"/>
</dbReference>
<dbReference type="RefSeq" id="WP_169604873.1">
    <property type="nucleotide sequence ID" value="NZ_CP051481.1"/>
</dbReference>
<feature type="domain" description="Helicase C-terminal" evidence="3">
    <location>
        <begin position="409"/>
        <end position="600"/>
    </location>
</feature>
<dbReference type="Proteomes" id="UP000501060">
    <property type="component" value="Chromosome"/>
</dbReference>
<dbReference type="InterPro" id="IPR050742">
    <property type="entry name" value="Helicase_Restrict-Modif_Enz"/>
</dbReference>
<evidence type="ECO:0000256" key="1">
    <source>
        <dbReference type="SAM" id="Coils"/>
    </source>
</evidence>
<dbReference type="EMBL" id="CP051481">
    <property type="protein sequence ID" value="QJG66822.1"/>
    <property type="molecule type" value="Genomic_DNA"/>
</dbReference>
<evidence type="ECO:0000313" key="5">
    <source>
        <dbReference type="Proteomes" id="UP000501060"/>
    </source>
</evidence>
<dbReference type="GO" id="GO:0003677">
    <property type="term" value="F:DNA binding"/>
    <property type="evidence" value="ECO:0007669"/>
    <property type="project" value="InterPro"/>
</dbReference>
<protein>
    <submittedName>
        <fullName evidence="4">DEAD/DEAH box helicase family protein</fullName>
    </submittedName>
</protein>
<dbReference type="AlphaFoldDB" id="A0A858U325"/>
<dbReference type="InterPro" id="IPR014001">
    <property type="entry name" value="Helicase_ATP-bd"/>
</dbReference>
<dbReference type="GO" id="GO:0005524">
    <property type="term" value="F:ATP binding"/>
    <property type="evidence" value="ECO:0007669"/>
    <property type="project" value="InterPro"/>
</dbReference>
<keyword evidence="1" id="KW-0175">Coiled coil</keyword>
<keyword evidence="4" id="KW-0378">Hydrolase</keyword>
<dbReference type="REBASE" id="395273">
    <property type="entry name" value="MspC264ORF545P"/>
</dbReference>
<dbReference type="InterPro" id="IPR027417">
    <property type="entry name" value="P-loop_NTPase"/>
</dbReference>
<dbReference type="GO" id="GO:0006304">
    <property type="term" value="P:DNA modification"/>
    <property type="evidence" value="ECO:0007669"/>
    <property type="project" value="InterPro"/>
</dbReference>
<keyword evidence="4" id="KW-0067">ATP-binding</keyword>
<keyword evidence="4" id="KW-0347">Helicase</keyword>
<gene>
    <name evidence="4" type="ORF">HGG69_00540</name>
</gene>
<dbReference type="CDD" id="cd18032">
    <property type="entry name" value="DEXHc_RE_I_III_res"/>
    <property type="match status" value="1"/>
</dbReference>
<dbReference type="SMART" id="SM00487">
    <property type="entry name" value="DEXDc"/>
    <property type="match status" value="1"/>
</dbReference>
<feature type="domain" description="Helicase ATP-binding" evidence="2">
    <location>
        <begin position="180"/>
        <end position="340"/>
    </location>
</feature>
<dbReference type="PROSITE" id="PS51194">
    <property type="entry name" value="HELICASE_CTER"/>
    <property type="match status" value="1"/>
</dbReference>
<dbReference type="NCBIfam" id="NF046051">
    <property type="entry name" value="restrict_EcoAI"/>
    <property type="match status" value="1"/>
</dbReference>
<accession>A0A858U325</accession>
<sequence>MECIQNKKQMSEEDIKLKFITPAIEKAGWDKFENIVMEHSFTDGRIILRGDKAIRGKGKKADYVLYYKKNKPLAIVEAKANIYSLRHGIEQAIEYGDILDIPFVYSSNGDGFLEHDMLKGVEREIKLDEFPSKEELWNRYISFKQLDAEDQELILQPYYFSKGDKTPRYYQQVAINRTIEAVAKDQKRILLTMATGTGKTYTAFQIIHKLWKSGNKKKILYLADRNILIDQTINQDFAPFKKVMTKIEGKKLDSSYEIFLSLYQQLVGYDGEEDPFLQFKPDFFDLIVIDECHRGSAKEDSEWRRILDYFSSATQIGMTATPKETKDVSNSSYFGEPIYTYSLKQGIDDGFLAPYKVVRIGIDIDIDGWRPNKGQLDESGKLIEDRIYNVSDYDRHIVIDDRTQLVAKRITQYLKSINDRFAKTIVFCVDIDHAERMRQALVNENSDLVAKDNRYIMRITGDNPIGIAQLDNFIDAESKYPVIVTTSRLMTTGVDCKTCKVIVLESNINSITEFKQIIGRGTRLKPDCGKEFFTILDTRGSCRLFADPDFDGEPISNILFKPGEEIELTEDELNEIIKEAEEKEMNKEIEDTDSNKVKYIVNDVEVNIVNERIQYYDKEGRLITENLIDYSKKNILGEFATLESFINKWKSEPKKKAIIEELQEQGVLLEALRDAVGIANIDDFDLICHVAFDQKPLTRKQRANKVKTQGYLQKYSEKARKVLDSLLDKYMENGIDDLEDISILQMIHLDNMETQWK</sequence>